<reference evidence="2 3" key="1">
    <citation type="submission" date="2017-01" db="EMBL/GenBank/DDBJ databases">
        <title>Genome Analysis of Deinococcus marmoris KOPRI26562.</title>
        <authorList>
            <person name="Kim J.H."/>
            <person name="Oh H.-M."/>
        </authorList>
    </citation>
    <scope>NUCLEOTIDE SEQUENCE [LARGE SCALE GENOMIC DNA]</scope>
    <source>
        <strain evidence="2 3">KOPRI26562</strain>
    </source>
</reference>
<name>A0A1U7NU76_9DEIO</name>
<feature type="region of interest" description="Disordered" evidence="1">
    <location>
        <begin position="1"/>
        <end position="21"/>
    </location>
</feature>
<gene>
    <name evidence="2" type="ORF">BOO71_0011872</name>
</gene>
<feature type="compositionally biased region" description="Polar residues" evidence="1">
    <location>
        <begin position="1"/>
        <end position="17"/>
    </location>
</feature>
<organism evidence="2 3">
    <name type="scientific">Deinococcus marmoris</name>
    <dbReference type="NCBI Taxonomy" id="249408"/>
    <lineage>
        <taxon>Bacteria</taxon>
        <taxon>Thermotogati</taxon>
        <taxon>Deinococcota</taxon>
        <taxon>Deinococci</taxon>
        <taxon>Deinococcales</taxon>
        <taxon>Deinococcaceae</taxon>
        <taxon>Deinococcus</taxon>
    </lineage>
</organism>
<dbReference type="AlphaFoldDB" id="A0A1U7NU76"/>
<comment type="caution">
    <text evidence="2">The sequence shown here is derived from an EMBL/GenBank/DDBJ whole genome shotgun (WGS) entry which is preliminary data.</text>
</comment>
<dbReference type="Proteomes" id="UP000186607">
    <property type="component" value="Unassembled WGS sequence"/>
</dbReference>
<proteinExistence type="predicted"/>
<evidence type="ECO:0000256" key="1">
    <source>
        <dbReference type="SAM" id="MobiDB-lite"/>
    </source>
</evidence>
<evidence type="ECO:0000313" key="3">
    <source>
        <dbReference type="Proteomes" id="UP000186607"/>
    </source>
</evidence>
<sequence length="93" mass="10078">MNQQDRPAETSQGLQHISQDDIEDGVRLAKCGQILRHALEQEKGSVEGRRSWLPGSVGVRVAPRVLGSLVSVFWKVSVDRRAESAGTGVALTV</sequence>
<dbReference type="RefSeq" id="WP_075835479.1">
    <property type="nucleotide sequence ID" value="NZ_MSTI01000141.1"/>
</dbReference>
<accession>A0A1U7NU76</accession>
<dbReference type="STRING" id="249408.BOO71_0011872"/>
<keyword evidence="3" id="KW-1185">Reference proteome</keyword>
<dbReference type="EMBL" id="MSTI01000141">
    <property type="protein sequence ID" value="OLV16472.1"/>
    <property type="molecule type" value="Genomic_DNA"/>
</dbReference>
<evidence type="ECO:0000313" key="2">
    <source>
        <dbReference type="EMBL" id="OLV16472.1"/>
    </source>
</evidence>
<protein>
    <submittedName>
        <fullName evidence="2">Uncharacterized protein</fullName>
    </submittedName>
</protein>